<protein>
    <recommendedName>
        <fullName evidence="10">S-adenosylmethionine decarboxylase proenzyme</fullName>
        <shortName evidence="10">AdoMetDC</shortName>
        <shortName evidence="10">SAMDC</shortName>
        <ecNumber evidence="10">4.1.1.50</ecNumber>
    </recommendedName>
    <component>
        <recommendedName>
            <fullName evidence="10">S-adenosylmethionine decarboxylase beta chain</fullName>
        </recommendedName>
    </component>
    <component>
        <recommendedName>
            <fullName evidence="10">S-adenosylmethionine decarboxylase alpha chain</fullName>
        </recommendedName>
    </component>
</protein>
<evidence type="ECO:0000256" key="5">
    <source>
        <dbReference type="ARBA" id="ARBA00023115"/>
    </source>
</evidence>
<dbReference type="Pfam" id="PF02675">
    <property type="entry name" value="AdoMet_dc"/>
    <property type="match status" value="1"/>
</dbReference>
<evidence type="ECO:0000256" key="3">
    <source>
        <dbReference type="ARBA" id="ARBA00022813"/>
    </source>
</evidence>
<sequence>MTPIGRHLTTDMYGCNRDHLTDLEFVKSAMLTSIKEAGLSVIDIIDHQTEPQGLTIIALLGQSHMSIHTFPQLNYAAVDIFTCGDYSHSDRVITILKRFLKPEKTRTTNIMRGDFGLQKDMKPRIRVSIAPLRRMRNTSARVWRFLRNR</sequence>
<comment type="similarity">
    <text evidence="10">Belongs to the prokaryotic AdoMetDC family. Type 1 subfamily.</text>
</comment>
<feature type="chain" id="PRO_5044922541" description="S-adenosylmethionine decarboxylase beta chain" evidence="10">
    <location>
        <begin position="1"/>
        <end position="62"/>
    </location>
</feature>
<dbReference type="SUPFAM" id="SSF56276">
    <property type="entry name" value="S-adenosylmethionine decarboxylase"/>
    <property type="match status" value="1"/>
</dbReference>
<evidence type="ECO:0000256" key="8">
    <source>
        <dbReference type="ARBA" id="ARBA00023270"/>
    </source>
</evidence>
<comment type="pathway">
    <text evidence="10">Amine and polyamine biosynthesis; S-adenosylmethioninamine biosynthesis; S-adenosylmethioninamine from S-adenosyl-L-methionine: step 1/1.</text>
</comment>
<dbReference type="Proteomes" id="UP000216052">
    <property type="component" value="Chromosome"/>
</dbReference>
<dbReference type="RefSeq" id="WP_093796732.1">
    <property type="nucleotide sequence ID" value="NZ_CP155571.1"/>
</dbReference>
<dbReference type="GO" id="GO:0004014">
    <property type="term" value="F:adenosylmethionine decarboxylase activity"/>
    <property type="evidence" value="ECO:0007669"/>
    <property type="project" value="UniProtKB-EC"/>
</dbReference>
<evidence type="ECO:0000313" key="11">
    <source>
        <dbReference type="EMBL" id="XFO70408.1"/>
    </source>
</evidence>
<comment type="subunit">
    <text evidence="10">Heterotetramer of two alpha and two beta chains arranged as a dimer of alpha/beta heterodimers.</text>
</comment>
<evidence type="ECO:0000256" key="9">
    <source>
        <dbReference type="ARBA" id="ARBA00023317"/>
    </source>
</evidence>
<feature type="modified residue" description="Pyruvic acid (Ser); by autocatalysis" evidence="10">
    <location>
        <position position="63"/>
    </location>
</feature>
<keyword evidence="5 10" id="KW-0620">Polyamine biosynthesis</keyword>
<accession>A0ABZ3IX08</accession>
<evidence type="ECO:0000256" key="1">
    <source>
        <dbReference type="ARBA" id="ARBA00022691"/>
    </source>
</evidence>
<dbReference type="InterPro" id="IPR017716">
    <property type="entry name" value="S-AdoMet_deCOase_pro-enz"/>
</dbReference>
<organism evidence="11 12">
    <name type="scientific">Sporomusa acidovorans (strain ATCC 49682 / DSM 3132 / Mol)</name>
    <dbReference type="NCBI Taxonomy" id="1123286"/>
    <lineage>
        <taxon>Bacteria</taxon>
        <taxon>Bacillati</taxon>
        <taxon>Bacillota</taxon>
        <taxon>Negativicutes</taxon>
        <taxon>Selenomonadales</taxon>
        <taxon>Sporomusaceae</taxon>
        <taxon>Sporomusa</taxon>
    </lineage>
</organism>
<keyword evidence="7 10" id="KW-0456">Lyase</keyword>
<dbReference type="EMBL" id="CP155571">
    <property type="protein sequence ID" value="XFO70408.1"/>
    <property type="molecule type" value="Genomic_DNA"/>
</dbReference>
<comment type="caution">
    <text evidence="10">Lacks conserved residue(s) required for the propagation of feature annotation.</text>
</comment>
<evidence type="ECO:0000256" key="4">
    <source>
        <dbReference type="ARBA" id="ARBA00023066"/>
    </source>
</evidence>
<keyword evidence="1 10" id="KW-0949">S-adenosyl-L-methionine</keyword>
<feature type="chain" id="PRO_5044922540" description="S-adenosylmethionine decarboxylase alpha chain" evidence="10">
    <location>
        <begin position="63"/>
        <end position="149"/>
    </location>
</feature>
<comment type="catalytic activity">
    <reaction evidence="10">
        <text>S-adenosyl-L-methionine + H(+) = S-adenosyl 3-(methylsulfanyl)propylamine + CO2</text>
        <dbReference type="Rhea" id="RHEA:15981"/>
        <dbReference type="ChEBI" id="CHEBI:15378"/>
        <dbReference type="ChEBI" id="CHEBI:16526"/>
        <dbReference type="ChEBI" id="CHEBI:57443"/>
        <dbReference type="ChEBI" id="CHEBI:59789"/>
        <dbReference type="EC" id="4.1.1.50"/>
    </reaction>
</comment>
<dbReference type="PANTHER" id="PTHR33866:SF2">
    <property type="entry name" value="S-ADENOSYLMETHIONINE DECARBOXYLASE PROENZYME"/>
    <property type="match status" value="1"/>
</dbReference>
<gene>
    <name evidence="10 11" type="primary">speH</name>
    <name evidence="11" type="ORF">SPACI_004010</name>
</gene>
<proteinExistence type="inferred from homology"/>
<comment type="PTM">
    <text evidence="10">Is synthesized initially as an inactive proenzyme. Formation of the active enzyme involves a self-maturation process in which the active site pyruvoyl group is generated from an internal serine residue via an autocatalytic post-translational modification. Two non-identical subunits are generated from the proenzyme in this reaction, and the pyruvate is formed at the N-terminus of the alpha chain, which is derived from the carboxyl end of the proenzyme. The post-translation cleavage follows an unusual pathway, termed non-hydrolytic serinolysis, in which the side chain hydroxyl group of the serine supplies its oxygen atom to form the C-terminus of the beta chain, while the remainder of the serine residue undergoes an oxidative deamination to produce ammonia and the pyruvoyl group blocking the N-terminus of the alpha chain.</text>
</comment>
<evidence type="ECO:0000256" key="7">
    <source>
        <dbReference type="ARBA" id="ARBA00023239"/>
    </source>
</evidence>
<comment type="cofactor">
    <cofactor evidence="10">
        <name>pyruvate</name>
        <dbReference type="ChEBI" id="CHEBI:15361"/>
    </cofactor>
    <text evidence="10">Binds 1 pyruvoyl group covalently per subunit.</text>
</comment>
<keyword evidence="2 10" id="KW-0210">Decarboxylase</keyword>
<keyword evidence="3 10" id="KW-0068">Autocatalytic cleavage</keyword>
<feature type="active site" description="Proton donor; for catalytic activity" evidence="10">
    <location>
        <position position="83"/>
    </location>
</feature>
<dbReference type="Gene3D" id="3.60.90.10">
    <property type="entry name" value="S-adenosylmethionine decarboxylase"/>
    <property type="match status" value="1"/>
</dbReference>
<dbReference type="InterPro" id="IPR016067">
    <property type="entry name" value="S-AdoMet_deCO2ase_core"/>
</dbReference>
<dbReference type="HAMAP" id="MF_00464">
    <property type="entry name" value="AdoMetDC_1"/>
    <property type="match status" value="1"/>
</dbReference>
<evidence type="ECO:0000256" key="6">
    <source>
        <dbReference type="ARBA" id="ARBA00023145"/>
    </source>
</evidence>
<name>A0ABZ3IX08_SPOA4</name>
<keyword evidence="4 10" id="KW-0745">Spermidine biosynthesis</keyword>
<keyword evidence="8 10" id="KW-0704">Schiff base</keyword>
<keyword evidence="6 10" id="KW-0865">Zymogen</keyword>
<keyword evidence="12" id="KW-1185">Reference proteome</keyword>
<dbReference type="PANTHER" id="PTHR33866">
    <property type="entry name" value="S-ADENOSYLMETHIONINE DECARBOXYLASE PROENZYME"/>
    <property type="match status" value="1"/>
</dbReference>
<dbReference type="InterPro" id="IPR003826">
    <property type="entry name" value="AdoMetDC_fam_prok"/>
</dbReference>
<dbReference type="EC" id="4.1.1.50" evidence="10"/>
<reference evidence="11" key="1">
    <citation type="submission" date="2024-05" db="EMBL/GenBank/DDBJ databases">
        <title>Isolation and characterization of Sporomusa carbonis sp. nov., a carboxydotrophic hydrogenogen in the genus of Sporomusa isolated from a charcoal burning pile.</title>
        <authorList>
            <person name="Boeer T."/>
            <person name="Rosenbaum F."/>
            <person name="Eysell L."/>
            <person name="Mueller V."/>
            <person name="Daniel R."/>
            <person name="Poehlein A."/>
        </authorList>
    </citation>
    <scope>NUCLEOTIDE SEQUENCE [LARGE SCALE GENOMIC DNA]</scope>
    <source>
        <strain evidence="11">DSM 3132</strain>
    </source>
</reference>
<dbReference type="NCBIfam" id="TIGR03330">
    <property type="entry name" value="SAM_DCase_Bsu"/>
    <property type="match status" value="1"/>
</dbReference>
<comment type="function">
    <text evidence="10">Catalyzes the decarboxylation of S-adenosylmethionine to S-adenosylmethioninamine (dcAdoMet), the propylamine donor required for the synthesis of the polyamines spermine and spermidine from the diamine putrescine.</text>
</comment>
<feature type="active site" description="Schiff-base intermediate with substrate; via pyruvic acid" evidence="10">
    <location>
        <position position="63"/>
    </location>
</feature>
<evidence type="ECO:0000313" key="12">
    <source>
        <dbReference type="Proteomes" id="UP000216052"/>
    </source>
</evidence>
<evidence type="ECO:0000256" key="2">
    <source>
        <dbReference type="ARBA" id="ARBA00022793"/>
    </source>
</evidence>
<evidence type="ECO:0000256" key="10">
    <source>
        <dbReference type="HAMAP-Rule" id="MF_00464"/>
    </source>
</evidence>
<feature type="active site" description="Proton acceptor; for processing activity" evidence="10">
    <location>
        <position position="68"/>
    </location>
</feature>
<keyword evidence="9 10" id="KW-0670">Pyruvate</keyword>